<dbReference type="AlphaFoldDB" id="A0A9E7K6Y2"/>
<sequence>MKLHNSRMSCMAFSKWRLPDNSHTGVSETQITISKLSQTLLSIYQLANSYWPMAHGSCKCGMGMVHFGKYSWTWPRPTSRDNGMKLLFFFIAASPSSLTPQQHLSTFSHGRQRERKRDTGESQHP</sequence>
<organism evidence="2 3">
    <name type="scientific">Musa troglodytarum</name>
    <name type="common">fe'i banana</name>
    <dbReference type="NCBI Taxonomy" id="320322"/>
    <lineage>
        <taxon>Eukaryota</taxon>
        <taxon>Viridiplantae</taxon>
        <taxon>Streptophyta</taxon>
        <taxon>Embryophyta</taxon>
        <taxon>Tracheophyta</taxon>
        <taxon>Spermatophyta</taxon>
        <taxon>Magnoliopsida</taxon>
        <taxon>Liliopsida</taxon>
        <taxon>Zingiberales</taxon>
        <taxon>Musaceae</taxon>
        <taxon>Musa</taxon>
    </lineage>
</organism>
<name>A0A9E7K6Y2_9LILI</name>
<protein>
    <submittedName>
        <fullName evidence="2">Uncharacterized protein</fullName>
    </submittedName>
</protein>
<evidence type="ECO:0000313" key="2">
    <source>
        <dbReference type="EMBL" id="URE08843.1"/>
    </source>
</evidence>
<dbReference type="EMBL" id="CP097508">
    <property type="protein sequence ID" value="URE08843.1"/>
    <property type="molecule type" value="Genomic_DNA"/>
</dbReference>
<gene>
    <name evidence="2" type="ORF">MUK42_23525</name>
</gene>
<evidence type="ECO:0000256" key="1">
    <source>
        <dbReference type="SAM" id="MobiDB-lite"/>
    </source>
</evidence>
<feature type="region of interest" description="Disordered" evidence="1">
    <location>
        <begin position="99"/>
        <end position="125"/>
    </location>
</feature>
<accession>A0A9E7K6Y2</accession>
<feature type="compositionally biased region" description="Basic and acidic residues" evidence="1">
    <location>
        <begin position="115"/>
        <end position="125"/>
    </location>
</feature>
<reference evidence="2" key="1">
    <citation type="submission" date="2022-05" db="EMBL/GenBank/DDBJ databases">
        <title>The Musa troglodytarum L. genome provides insights into the mechanism of non-climacteric behaviour and enrichment of carotenoids.</title>
        <authorList>
            <person name="Wang J."/>
        </authorList>
    </citation>
    <scope>NUCLEOTIDE SEQUENCE</scope>
    <source>
        <tissue evidence="2">Leaf</tissue>
    </source>
</reference>
<proteinExistence type="predicted"/>
<dbReference type="Proteomes" id="UP001055439">
    <property type="component" value="Chromosome 6"/>
</dbReference>
<feature type="compositionally biased region" description="Polar residues" evidence="1">
    <location>
        <begin position="99"/>
        <end position="109"/>
    </location>
</feature>
<evidence type="ECO:0000313" key="3">
    <source>
        <dbReference type="Proteomes" id="UP001055439"/>
    </source>
</evidence>
<keyword evidence="3" id="KW-1185">Reference proteome</keyword>